<dbReference type="EMBL" id="JAGGLP010000050">
    <property type="protein sequence ID" value="MBP2056554.1"/>
    <property type="molecule type" value="Genomic_DNA"/>
</dbReference>
<dbReference type="InterPro" id="IPR025668">
    <property type="entry name" value="Tnp_DDE_dom"/>
</dbReference>
<sequence length="131" mass="15157">MSWPAPTDMTLHCSPQPWRLNDLGPLPDDITVHLDAGYDSDKTRALLNERGLHGRIAHKGGKAPVQVGQRWYVERTHAWQNVFHRLARCYQRRVTVIDAFFDLADTIITARSLIRQARTTHRWAARPNRRP</sequence>
<evidence type="ECO:0000259" key="1">
    <source>
        <dbReference type="Pfam" id="PF13586"/>
    </source>
</evidence>
<comment type="caution">
    <text evidence="2">The sequence shown here is derived from an EMBL/GenBank/DDBJ whole genome shotgun (WGS) entry which is preliminary data.</text>
</comment>
<gene>
    <name evidence="2" type="ORF">J2Z21_009573</name>
</gene>
<keyword evidence="3" id="KW-1185">Reference proteome</keyword>
<dbReference type="PANTHER" id="PTHR30007">
    <property type="entry name" value="PHP DOMAIN PROTEIN"/>
    <property type="match status" value="1"/>
</dbReference>
<dbReference type="Proteomes" id="UP001519309">
    <property type="component" value="Unassembled WGS sequence"/>
</dbReference>
<accession>A0ABS4MAY0</accession>
<name>A0ABS4MAY0_9ACTN</name>
<protein>
    <submittedName>
        <fullName evidence="2">Transposase</fullName>
    </submittedName>
</protein>
<proteinExistence type="predicted"/>
<feature type="domain" description="Transposase DDE" evidence="1">
    <location>
        <begin position="32"/>
        <end position="93"/>
    </location>
</feature>
<evidence type="ECO:0000313" key="2">
    <source>
        <dbReference type="EMBL" id="MBP2056554.1"/>
    </source>
</evidence>
<organism evidence="2 3">
    <name type="scientific">Streptomyces griseochromogenes</name>
    <dbReference type="NCBI Taxonomy" id="68214"/>
    <lineage>
        <taxon>Bacteria</taxon>
        <taxon>Bacillati</taxon>
        <taxon>Actinomycetota</taxon>
        <taxon>Actinomycetes</taxon>
        <taxon>Kitasatosporales</taxon>
        <taxon>Streptomycetaceae</taxon>
        <taxon>Streptomyces</taxon>
    </lineage>
</organism>
<reference evidence="2 3" key="1">
    <citation type="submission" date="2021-03" db="EMBL/GenBank/DDBJ databases">
        <title>Genomic Encyclopedia of Type Strains, Phase IV (KMG-IV): sequencing the most valuable type-strain genomes for metagenomic binning, comparative biology and taxonomic classification.</title>
        <authorList>
            <person name="Goeker M."/>
        </authorList>
    </citation>
    <scope>NUCLEOTIDE SEQUENCE [LARGE SCALE GENOMIC DNA]</scope>
    <source>
        <strain evidence="2 3">DSM 40499</strain>
    </source>
</reference>
<dbReference type="Pfam" id="PF13586">
    <property type="entry name" value="DDE_Tnp_1_2"/>
    <property type="match status" value="1"/>
</dbReference>
<evidence type="ECO:0000313" key="3">
    <source>
        <dbReference type="Proteomes" id="UP001519309"/>
    </source>
</evidence>